<evidence type="ECO:0000313" key="3">
    <source>
        <dbReference type="Proteomes" id="UP000077381"/>
    </source>
</evidence>
<evidence type="ECO:0008006" key="4">
    <source>
        <dbReference type="Google" id="ProtNLM"/>
    </source>
</evidence>
<dbReference type="PATRIC" id="fig|1716141.3.peg.4067"/>
<protein>
    <recommendedName>
        <fullName evidence="4">Surface-anchored protein</fullName>
    </recommendedName>
</protein>
<evidence type="ECO:0000256" key="1">
    <source>
        <dbReference type="SAM" id="SignalP"/>
    </source>
</evidence>
<keyword evidence="3" id="KW-1185">Reference proteome</keyword>
<dbReference type="NCBIfam" id="TIGR03769">
    <property type="entry name" value="P_ac_wall_RPT"/>
    <property type="match status" value="1"/>
</dbReference>
<gene>
    <name evidence="2" type="ORF">STSP_38700</name>
</gene>
<dbReference type="OrthoDB" id="4424311at2"/>
<comment type="caution">
    <text evidence="2">The sequence shown here is derived from an EMBL/GenBank/DDBJ whole genome shotgun (WGS) entry which is preliminary data.</text>
</comment>
<proteinExistence type="predicted"/>
<dbReference type="STRING" id="1716141.STSP_38700"/>
<dbReference type="RefSeq" id="WP_078067306.1">
    <property type="nucleotide sequence ID" value="NZ_LOHS01000086.1"/>
</dbReference>
<keyword evidence="1" id="KW-0732">Signal</keyword>
<feature type="signal peptide" evidence="1">
    <location>
        <begin position="1"/>
        <end position="32"/>
    </location>
</feature>
<dbReference type="EMBL" id="LOHS01000086">
    <property type="protein sequence ID" value="OAH12833.1"/>
    <property type="molecule type" value="Genomic_DNA"/>
</dbReference>
<organism evidence="2 3">
    <name type="scientific">Streptomyces jeddahensis</name>
    <dbReference type="NCBI Taxonomy" id="1716141"/>
    <lineage>
        <taxon>Bacteria</taxon>
        <taxon>Bacillati</taxon>
        <taxon>Actinomycetota</taxon>
        <taxon>Actinomycetes</taxon>
        <taxon>Kitasatosporales</taxon>
        <taxon>Streptomycetaceae</taxon>
        <taxon>Streptomyces</taxon>
    </lineage>
</organism>
<evidence type="ECO:0000313" key="2">
    <source>
        <dbReference type="EMBL" id="OAH12833.1"/>
    </source>
</evidence>
<dbReference type="InterPro" id="IPR006311">
    <property type="entry name" value="TAT_signal"/>
</dbReference>
<dbReference type="PROSITE" id="PS51318">
    <property type="entry name" value="TAT"/>
    <property type="match status" value="1"/>
</dbReference>
<sequence length="236" mass="24545">MRAFTRTRALTVSGSLAAALAVTGLAATPAAAATTLSSGHIDVLDAEFDGSAFHLHVHDESVTPDVEYAPADVTLNVKSAAKTTRPSGTAYNFLGAAGSTVWVLPQDEAAATSKGVIWPGISTEHLTTGVFTNNRVTYTLTGAQYDAAGDGTYEDTTAEFSVYGVSGSGTVTKYYDGGDGFGSADARSFVVGGHNHYNWAFEAAGTYRITFQISGTRTSGGTIPPTTESYIFTVQN</sequence>
<accession>A0A177HPK8</accession>
<dbReference type="Proteomes" id="UP000077381">
    <property type="component" value="Unassembled WGS sequence"/>
</dbReference>
<name>A0A177HPK8_9ACTN</name>
<dbReference type="NCBIfam" id="NF038134">
    <property type="entry name" value="choice_anch_M"/>
    <property type="match status" value="1"/>
</dbReference>
<dbReference type="AlphaFoldDB" id="A0A177HPK8"/>
<reference evidence="2 3" key="1">
    <citation type="submission" date="2015-12" db="EMBL/GenBank/DDBJ databases">
        <title>Genome sequence of Streptomyces sp. G25.</title>
        <authorList>
            <person name="Poehlein A."/>
            <person name="Roettig A."/>
            <person name="Hiessl S."/>
            <person name="Hauschild P."/>
            <person name="Schauer J."/>
            <person name="Madkour M.H."/>
            <person name="Al-Ansari A.M."/>
            <person name="Almakishah N.H."/>
            <person name="Steinbuechel A."/>
            <person name="Daniel R."/>
        </authorList>
    </citation>
    <scope>NUCLEOTIDE SEQUENCE [LARGE SCALE GENOMIC DNA]</scope>
    <source>
        <strain evidence="3">G25(2015)</strain>
    </source>
</reference>
<feature type="chain" id="PRO_5008063051" description="Surface-anchored protein" evidence="1">
    <location>
        <begin position="33"/>
        <end position="236"/>
    </location>
</feature>
<dbReference type="InterPro" id="IPR022435">
    <property type="entry name" value="Surface-anchored_actinobac"/>
</dbReference>